<dbReference type="Pfam" id="PF20684">
    <property type="entry name" value="Fung_rhodopsin"/>
    <property type="match status" value="1"/>
</dbReference>
<comment type="similarity">
    <text evidence="5">Belongs to the SAT4 family.</text>
</comment>
<name>A0A074VEH7_AURM1</name>
<feature type="transmembrane region" description="Helical" evidence="7">
    <location>
        <begin position="294"/>
        <end position="317"/>
    </location>
</feature>
<feature type="transmembrane region" description="Helical" evidence="7">
    <location>
        <begin position="57"/>
        <end position="78"/>
    </location>
</feature>
<evidence type="ECO:0000256" key="1">
    <source>
        <dbReference type="ARBA" id="ARBA00004141"/>
    </source>
</evidence>
<dbReference type="EMBL" id="KL584850">
    <property type="protein sequence ID" value="KEQ59105.1"/>
    <property type="molecule type" value="Genomic_DNA"/>
</dbReference>
<feature type="transmembrane region" description="Helical" evidence="7">
    <location>
        <begin position="135"/>
        <end position="159"/>
    </location>
</feature>
<evidence type="ECO:0000313" key="10">
    <source>
        <dbReference type="Proteomes" id="UP000030672"/>
    </source>
</evidence>
<keyword evidence="10" id="KW-1185">Reference proteome</keyword>
<feature type="compositionally biased region" description="Polar residues" evidence="6">
    <location>
        <begin position="335"/>
        <end position="347"/>
    </location>
</feature>
<evidence type="ECO:0000256" key="3">
    <source>
        <dbReference type="ARBA" id="ARBA00022989"/>
    </source>
</evidence>
<evidence type="ECO:0000259" key="8">
    <source>
        <dbReference type="Pfam" id="PF20684"/>
    </source>
</evidence>
<dbReference type="PANTHER" id="PTHR33048">
    <property type="entry name" value="PTH11-LIKE INTEGRAL MEMBRANE PROTEIN (AFU_ORTHOLOGUE AFUA_5G11245)"/>
    <property type="match status" value="1"/>
</dbReference>
<feature type="region of interest" description="Disordered" evidence="6">
    <location>
        <begin position="328"/>
        <end position="353"/>
    </location>
</feature>
<dbReference type="InterPro" id="IPR049326">
    <property type="entry name" value="Rhodopsin_dom_fungi"/>
</dbReference>
<dbReference type="HOGENOM" id="CLU_055467_0_0_1"/>
<dbReference type="AlphaFoldDB" id="A0A074VEH7"/>
<feature type="transmembrane region" description="Helical" evidence="7">
    <location>
        <begin position="227"/>
        <end position="246"/>
    </location>
</feature>
<dbReference type="RefSeq" id="XP_040876128.1">
    <property type="nucleotide sequence ID" value="XM_041023276.1"/>
</dbReference>
<evidence type="ECO:0000256" key="4">
    <source>
        <dbReference type="ARBA" id="ARBA00023136"/>
    </source>
</evidence>
<keyword evidence="4 7" id="KW-0472">Membrane</keyword>
<dbReference type="GeneID" id="63916649"/>
<keyword evidence="3 7" id="KW-1133">Transmembrane helix</keyword>
<feature type="transmembrane region" description="Helical" evidence="7">
    <location>
        <begin position="258"/>
        <end position="274"/>
    </location>
</feature>
<comment type="subcellular location">
    <subcellularLocation>
        <location evidence="1">Membrane</location>
        <topology evidence="1">Multi-pass membrane protein</topology>
    </subcellularLocation>
</comment>
<feature type="transmembrane region" description="Helical" evidence="7">
    <location>
        <begin position="171"/>
        <end position="191"/>
    </location>
</feature>
<evidence type="ECO:0000313" key="9">
    <source>
        <dbReference type="EMBL" id="KEQ59105.1"/>
    </source>
</evidence>
<dbReference type="Proteomes" id="UP000030672">
    <property type="component" value="Unassembled WGS sequence"/>
</dbReference>
<proteinExistence type="inferred from homology"/>
<evidence type="ECO:0000256" key="7">
    <source>
        <dbReference type="SAM" id="Phobius"/>
    </source>
</evidence>
<gene>
    <name evidence="9" type="ORF">M437DRAFT_57774</name>
</gene>
<dbReference type="STRING" id="1043003.A0A074VEH7"/>
<dbReference type="GO" id="GO:0016020">
    <property type="term" value="C:membrane"/>
    <property type="evidence" value="ECO:0007669"/>
    <property type="project" value="UniProtKB-SubCell"/>
</dbReference>
<keyword evidence="2 7" id="KW-0812">Transmembrane</keyword>
<dbReference type="PANTHER" id="PTHR33048:SF129">
    <property type="entry name" value="INTEGRAL MEMBRANE PROTEIN-RELATED"/>
    <property type="match status" value="1"/>
</dbReference>
<accession>A0A074VEH7</accession>
<protein>
    <recommendedName>
        <fullName evidence="8">Rhodopsin domain-containing protein</fullName>
    </recommendedName>
</protein>
<feature type="domain" description="Rhodopsin" evidence="8">
    <location>
        <begin position="74"/>
        <end position="317"/>
    </location>
</feature>
<evidence type="ECO:0000256" key="6">
    <source>
        <dbReference type="SAM" id="MobiDB-lite"/>
    </source>
</evidence>
<evidence type="ECO:0000256" key="2">
    <source>
        <dbReference type="ARBA" id="ARBA00022692"/>
    </source>
</evidence>
<reference evidence="9 10" key="1">
    <citation type="journal article" date="2014" name="BMC Genomics">
        <title>Genome sequencing of four Aureobasidium pullulans varieties: biotechnological potential, stress tolerance, and description of new species.</title>
        <authorList>
            <person name="Gostin Ar C."/>
            <person name="Ohm R.A."/>
            <person name="Kogej T."/>
            <person name="Sonjak S."/>
            <person name="Turk M."/>
            <person name="Zajc J."/>
            <person name="Zalar P."/>
            <person name="Grube M."/>
            <person name="Sun H."/>
            <person name="Han J."/>
            <person name="Sharma A."/>
            <person name="Chiniquy J."/>
            <person name="Ngan C.Y."/>
            <person name="Lipzen A."/>
            <person name="Barry K."/>
            <person name="Grigoriev I.V."/>
            <person name="Gunde-Cimerman N."/>
        </authorList>
    </citation>
    <scope>NUCLEOTIDE SEQUENCE [LARGE SCALE GENOMIC DNA]</scope>
    <source>
        <strain evidence="9 10">CBS 110374</strain>
    </source>
</reference>
<feature type="transmembrane region" description="Helical" evidence="7">
    <location>
        <begin position="90"/>
        <end position="115"/>
    </location>
</feature>
<evidence type="ECO:0000256" key="5">
    <source>
        <dbReference type="ARBA" id="ARBA00038359"/>
    </source>
</evidence>
<sequence length="406" mass="45776">MSHSAFLGQPPATQDDFYIIKGMYRAAYAFNKDPSNGYLFVPRKPADYEYNDKQASIIVGMVMAIFIMLSTTVLRLVLRQFKTGVRWGADDWILITGAIMAVLYPILQIAMVVRGGGGKHTWDVTYSEYYTFNKLAIVCKILFFTTVGIIKISICLFLRRISEATSKYPRIANDVFLFLLASYTLLALFWSCFQCSPAPAMWDKMYSGKLAQPAKCWSTLVVANTLSVIHVIMDFVLLLTPIIVLWKVKLNKKTKIRLFIVFSMGSLSCVASVFRELAQKSISKDITYGYTSLLAWTVVDLTLAVVVASLPVISVLIPKAWDDITHSSRVRRTTQKQPTSKGTQGQSVVGRARRNTIDSEEDGILREDRIELSYARNSKQIYSREASHISLYEDPCTKHASRTMPE</sequence>
<organism evidence="9 10">
    <name type="scientific">Aureobasidium melanogenum (strain CBS 110374)</name>
    <name type="common">Aureobasidium pullulans var. melanogenum</name>
    <dbReference type="NCBI Taxonomy" id="1043003"/>
    <lineage>
        <taxon>Eukaryota</taxon>
        <taxon>Fungi</taxon>
        <taxon>Dikarya</taxon>
        <taxon>Ascomycota</taxon>
        <taxon>Pezizomycotina</taxon>
        <taxon>Dothideomycetes</taxon>
        <taxon>Dothideomycetidae</taxon>
        <taxon>Dothideales</taxon>
        <taxon>Saccotheciaceae</taxon>
        <taxon>Aureobasidium</taxon>
    </lineage>
</organism>
<dbReference type="InterPro" id="IPR052337">
    <property type="entry name" value="SAT4-like"/>
</dbReference>